<reference evidence="2" key="1">
    <citation type="submission" date="2022-11" db="UniProtKB">
        <authorList>
            <consortium name="WormBaseParasite"/>
        </authorList>
    </citation>
    <scope>IDENTIFICATION</scope>
</reference>
<evidence type="ECO:0000313" key="2">
    <source>
        <dbReference type="WBParaSite" id="JU765_v2.g18138.t1"/>
    </source>
</evidence>
<protein>
    <submittedName>
        <fullName evidence="2">K Homology domain-containing protein</fullName>
    </submittedName>
</protein>
<dbReference type="WBParaSite" id="JU765_v2.g18138.t1">
    <property type="protein sequence ID" value="JU765_v2.g18138.t1"/>
    <property type="gene ID" value="JU765_v2.g18138"/>
</dbReference>
<organism evidence="1 2">
    <name type="scientific">Panagrolaimus sp. JU765</name>
    <dbReference type="NCBI Taxonomy" id="591449"/>
    <lineage>
        <taxon>Eukaryota</taxon>
        <taxon>Metazoa</taxon>
        <taxon>Ecdysozoa</taxon>
        <taxon>Nematoda</taxon>
        <taxon>Chromadorea</taxon>
        <taxon>Rhabditida</taxon>
        <taxon>Tylenchina</taxon>
        <taxon>Panagrolaimomorpha</taxon>
        <taxon>Panagrolaimoidea</taxon>
        <taxon>Panagrolaimidae</taxon>
        <taxon>Panagrolaimus</taxon>
    </lineage>
</organism>
<proteinExistence type="predicted"/>
<evidence type="ECO:0000313" key="1">
    <source>
        <dbReference type="Proteomes" id="UP000887576"/>
    </source>
</evidence>
<accession>A0AC34QPP7</accession>
<name>A0AC34QPP7_9BILA</name>
<dbReference type="Proteomes" id="UP000887576">
    <property type="component" value="Unplaced"/>
</dbReference>
<sequence>MENHSSFSAFPWLFSFDFLIFLYFFRVCFDTRLLLRAIMFDLKVSTVLAPPPMDEIDVLAALLREKNSLVTAAPSCYPQIQKLVDLEIWRIRQKLFHNEFKCELNLPDADGRIFTESEKLFLPKKEHPNFNFVGRIIGPRGVTSKQIEYATGCKIMIRGKGSCRSSPRRRSRSNSDKEEEDLHVIIQCEDTVERARIRIAKAKELIQQIIDPNVKGENDLKRRQLLELAILNGSYRERSNSNRSSSPHSPPLSGISGRGGFYYDFPNKCELSSSSFSNKYDFPKSFMKIPSF</sequence>